<dbReference type="EMBL" id="JARQWQ010000060">
    <property type="protein sequence ID" value="KAK2555798.1"/>
    <property type="molecule type" value="Genomic_DNA"/>
</dbReference>
<sequence length="129" mass="14425">MSKAFDSLHPPLFLSKLEAYGFQESAIQLLNSYLNEWKYPVKIGCHVSSSRFVSRGCPQGSTLGPLLWNVFQNDLSYCLTVNLSMYADDHQIYHARADQAAVTLQLKDSANLAAAWYDSNLQAGKSTKF</sequence>
<keyword evidence="2" id="KW-0695">RNA-directed DNA polymerase</keyword>
<evidence type="ECO:0000313" key="2">
    <source>
        <dbReference type="EMBL" id="KAK2555798.1"/>
    </source>
</evidence>
<evidence type="ECO:0000259" key="1">
    <source>
        <dbReference type="PROSITE" id="PS50878"/>
    </source>
</evidence>
<comment type="caution">
    <text evidence="2">The sequence shown here is derived from an EMBL/GenBank/DDBJ whole genome shotgun (WGS) entry which is preliminary data.</text>
</comment>
<feature type="domain" description="Reverse transcriptase" evidence="1">
    <location>
        <begin position="1"/>
        <end position="129"/>
    </location>
</feature>
<accession>A0AAD9UZM0</accession>
<protein>
    <submittedName>
        <fullName evidence="2">RNA-directed DNA polymerase from transposon BS</fullName>
    </submittedName>
</protein>
<evidence type="ECO:0000313" key="3">
    <source>
        <dbReference type="Proteomes" id="UP001249851"/>
    </source>
</evidence>
<keyword evidence="3" id="KW-1185">Reference proteome</keyword>
<organism evidence="2 3">
    <name type="scientific">Acropora cervicornis</name>
    <name type="common">Staghorn coral</name>
    <dbReference type="NCBI Taxonomy" id="6130"/>
    <lineage>
        <taxon>Eukaryota</taxon>
        <taxon>Metazoa</taxon>
        <taxon>Cnidaria</taxon>
        <taxon>Anthozoa</taxon>
        <taxon>Hexacorallia</taxon>
        <taxon>Scleractinia</taxon>
        <taxon>Astrocoeniina</taxon>
        <taxon>Acroporidae</taxon>
        <taxon>Acropora</taxon>
    </lineage>
</organism>
<dbReference type="AlphaFoldDB" id="A0AAD9UZM0"/>
<gene>
    <name evidence="2" type="ORF">P5673_022407</name>
</gene>
<keyword evidence="2" id="KW-0808">Transferase</keyword>
<dbReference type="Pfam" id="PF00078">
    <property type="entry name" value="RVT_1"/>
    <property type="match status" value="1"/>
</dbReference>
<dbReference type="PANTHER" id="PTHR33332">
    <property type="entry name" value="REVERSE TRANSCRIPTASE DOMAIN-CONTAINING PROTEIN"/>
    <property type="match status" value="1"/>
</dbReference>
<proteinExistence type="predicted"/>
<name>A0AAD9UZM0_ACRCE</name>
<keyword evidence="2" id="KW-0548">Nucleotidyltransferase</keyword>
<reference evidence="2" key="1">
    <citation type="journal article" date="2023" name="G3 (Bethesda)">
        <title>Whole genome assembly and annotation of the endangered Caribbean coral Acropora cervicornis.</title>
        <authorList>
            <person name="Selwyn J.D."/>
            <person name="Vollmer S.V."/>
        </authorList>
    </citation>
    <scope>NUCLEOTIDE SEQUENCE</scope>
    <source>
        <strain evidence="2">K2</strain>
    </source>
</reference>
<reference evidence="2" key="2">
    <citation type="journal article" date="2023" name="Science">
        <title>Genomic signatures of disease resistance in endangered staghorn corals.</title>
        <authorList>
            <person name="Vollmer S.V."/>
            <person name="Selwyn J.D."/>
            <person name="Despard B.A."/>
            <person name="Roesel C.L."/>
        </authorList>
    </citation>
    <scope>NUCLEOTIDE SEQUENCE</scope>
    <source>
        <strain evidence="2">K2</strain>
    </source>
</reference>
<dbReference type="Proteomes" id="UP001249851">
    <property type="component" value="Unassembled WGS sequence"/>
</dbReference>
<dbReference type="InterPro" id="IPR000477">
    <property type="entry name" value="RT_dom"/>
</dbReference>
<dbReference type="GO" id="GO:0003964">
    <property type="term" value="F:RNA-directed DNA polymerase activity"/>
    <property type="evidence" value="ECO:0007669"/>
    <property type="project" value="UniProtKB-KW"/>
</dbReference>
<dbReference type="PROSITE" id="PS50878">
    <property type="entry name" value="RT_POL"/>
    <property type="match status" value="1"/>
</dbReference>